<reference evidence="1 2" key="1">
    <citation type="submission" date="2015-12" db="EMBL/GenBank/DDBJ databases">
        <title>The genome of Folsomia candida.</title>
        <authorList>
            <person name="Faddeeva A."/>
            <person name="Derks M.F."/>
            <person name="Anvar Y."/>
            <person name="Smit S."/>
            <person name="Van Straalen N."/>
            <person name="Roelofs D."/>
        </authorList>
    </citation>
    <scope>NUCLEOTIDE SEQUENCE [LARGE SCALE GENOMIC DNA]</scope>
    <source>
        <strain evidence="1 2">VU population</strain>
        <tissue evidence="1">Whole body</tissue>
    </source>
</reference>
<organism evidence="1 2">
    <name type="scientific">Folsomia candida</name>
    <name type="common">Springtail</name>
    <dbReference type="NCBI Taxonomy" id="158441"/>
    <lineage>
        <taxon>Eukaryota</taxon>
        <taxon>Metazoa</taxon>
        <taxon>Ecdysozoa</taxon>
        <taxon>Arthropoda</taxon>
        <taxon>Hexapoda</taxon>
        <taxon>Collembola</taxon>
        <taxon>Entomobryomorpha</taxon>
        <taxon>Isotomoidea</taxon>
        <taxon>Isotomidae</taxon>
        <taxon>Proisotominae</taxon>
        <taxon>Folsomia</taxon>
    </lineage>
</organism>
<gene>
    <name evidence="1" type="ORF">Fcan01_00874</name>
</gene>
<evidence type="ECO:0000313" key="1">
    <source>
        <dbReference type="EMBL" id="OXA64321.1"/>
    </source>
</evidence>
<evidence type="ECO:0000313" key="2">
    <source>
        <dbReference type="Proteomes" id="UP000198287"/>
    </source>
</evidence>
<proteinExistence type="predicted"/>
<dbReference type="Proteomes" id="UP000198287">
    <property type="component" value="Unassembled WGS sequence"/>
</dbReference>
<accession>A0A226F562</accession>
<dbReference type="AlphaFoldDB" id="A0A226F562"/>
<keyword evidence="2" id="KW-1185">Reference proteome</keyword>
<sequence>MEQSHNITFDQIKKAGILRSPFTAKVNLIEEKRLTDAPYLKLMLTQDEGANIIVVMAMAYEKAKITYETGKQYQFDSGMFRVRAKNQNYRSWSTFNFDLWFLRDETAYRKELSSQRSIFRHPIAPHKYCNPQRVPMLIIIGEVEVLAE</sequence>
<dbReference type="EMBL" id="LNIX01000001">
    <property type="protein sequence ID" value="OXA64321.1"/>
    <property type="molecule type" value="Genomic_DNA"/>
</dbReference>
<protein>
    <submittedName>
        <fullName evidence="1">Uncharacterized protein</fullName>
    </submittedName>
</protein>
<name>A0A226F562_FOLCA</name>
<comment type="caution">
    <text evidence="1">The sequence shown here is derived from an EMBL/GenBank/DDBJ whole genome shotgun (WGS) entry which is preliminary data.</text>
</comment>